<sequence>MRGSLKFLKKRLDIVRRQKELILLEEARLVRLIKQEEEKYKAKRIG</sequence>
<dbReference type="EMBL" id="CP013050">
    <property type="protein sequence ID" value="ALM73991.1"/>
    <property type="molecule type" value="Genomic_DNA"/>
</dbReference>
<protein>
    <submittedName>
        <fullName evidence="1">Uncharacterized protein</fullName>
    </submittedName>
</protein>
<name>A0A0S1X8A9_THEBA</name>
<dbReference type="STRING" id="55802.TBCH5v1_0010"/>
<organism evidence="1 2">
    <name type="scientific">Thermococcus barophilus</name>
    <dbReference type="NCBI Taxonomy" id="55802"/>
    <lineage>
        <taxon>Archaea</taxon>
        <taxon>Methanobacteriati</taxon>
        <taxon>Methanobacteriota</taxon>
        <taxon>Thermococci</taxon>
        <taxon>Thermococcales</taxon>
        <taxon>Thermococcaceae</taxon>
        <taxon>Thermococcus</taxon>
    </lineage>
</organism>
<evidence type="ECO:0000313" key="2">
    <source>
        <dbReference type="Proteomes" id="UP000066042"/>
    </source>
</evidence>
<dbReference type="Proteomes" id="UP000066042">
    <property type="component" value="Chromosome"/>
</dbReference>
<dbReference type="PATRIC" id="fig|55802.8.peg.10"/>
<proteinExistence type="predicted"/>
<accession>A0A0S1X8A9</accession>
<gene>
    <name evidence="1" type="ORF">TBCH5v1_0010</name>
</gene>
<dbReference type="AlphaFoldDB" id="A0A0S1X8A9"/>
<evidence type="ECO:0000313" key="1">
    <source>
        <dbReference type="EMBL" id="ALM73991.1"/>
    </source>
</evidence>
<reference evidence="1 2" key="1">
    <citation type="journal article" date="2016" name="Genome Announc.">
        <title>Complete genome sequence of the hyperthermophilic and piezophilic archaeon Thermococcus barophilus Ch5, capable of growth at the expense of hydrogenogenesis from carbon monoxide and formate.</title>
        <authorList>
            <person name="Oger P."/>
            <person name="Sokolova T.G."/>
            <person name="Kozhevnikova D.A."/>
            <person name="Taranov E.A."/>
            <person name="Vannier P."/>
            <person name="Lee H.S."/>
            <person name="Kwon K.K."/>
            <person name="Kang S.G."/>
            <person name="Lee J.H."/>
            <person name="Bonch-Osmolovskaya E.A."/>
            <person name="Lebedinsky A.V."/>
        </authorList>
    </citation>
    <scope>NUCLEOTIDE SEQUENCE [LARGE SCALE GENOMIC DNA]</scope>
    <source>
        <strain evidence="2">Ch5</strain>
    </source>
</reference>